<feature type="domain" description="Flagellin C-terminal" evidence="5">
    <location>
        <begin position="209"/>
        <end position="285"/>
    </location>
</feature>
<name>A0ABW5RKY4_9BACI</name>
<keyword evidence="6" id="KW-0282">Flagellum</keyword>
<keyword evidence="7" id="KW-1185">Reference proteome</keyword>
<evidence type="ECO:0000313" key="7">
    <source>
        <dbReference type="Proteomes" id="UP001597506"/>
    </source>
</evidence>
<dbReference type="PANTHER" id="PTHR42792">
    <property type="entry name" value="FLAGELLIN"/>
    <property type="match status" value="1"/>
</dbReference>
<comment type="subcellular location">
    <subcellularLocation>
        <location evidence="1">Bacterial flagellum</location>
    </subcellularLocation>
</comment>
<dbReference type="Gene3D" id="1.20.1330.10">
    <property type="entry name" value="f41 fragment of flagellin, N-terminal domain"/>
    <property type="match status" value="1"/>
</dbReference>
<organism evidence="6 7">
    <name type="scientific">Bacillus seohaeanensis</name>
    <dbReference type="NCBI Taxonomy" id="284580"/>
    <lineage>
        <taxon>Bacteria</taxon>
        <taxon>Bacillati</taxon>
        <taxon>Bacillota</taxon>
        <taxon>Bacilli</taxon>
        <taxon>Bacillales</taxon>
        <taxon>Bacillaceae</taxon>
        <taxon>Bacillus</taxon>
    </lineage>
</organism>
<evidence type="ECO:0000259" key="5">
    <source>
        <dbReference type="Pfam" id="PF00700"/>
    </source>
</evidence>
<feature type="domain" description="Flagellin N-terminal" evidence="4">
    <location>
        <begin position="7"/>
        <end position="138"/>
    </location>
</feature>
<proteinExistence type="inferred from homology"/>
<accession>A0ABW5RKY4</accession>
<dbReference type="InterPro" id="IPR001029">
    <property type="entry name" value="Flagellin_N"/>
</dbReference>
<dbReference type="Proteomes" id="UP001597506">
    <property type="component" value="Unassembled WGS sequence"/>
</dbReference>
<evidence type="ECO:0000313" key="6">
    <source>
        <dbReference type="EMBL" id="MFD2679310.1"/>
    </source>
</evidence>
<reference evidence="7" key="1">
    <citation type="journal article" date="2019" name="Int. J. Syst. Evol. Microbiol.">
        <title>The Global Catalogue of Microorganisms (GCM) 10K type strain sequencing project: providing services to taxonomists for standard genome sequencing and annotation.</title>
        <authorList>
            <consortium name="The Broad Institute Genomics Platform"/>
            <consortium name="The Broad Institute Genome Sequencing Center for Infectious Disease"/>
            <person name="Wu L."/>
            <person name="Ma J."/>
        </authorList>
    </citation>
    <scope>NUCLEOTIDE SEQUENCE [LARGE SCALE GENOMIC DNA]</scope>
    <source>
        <strain evidence="7">KCTC 3913</strain>
    </source>
</reference>
<dbReference type="RefSeq" id="WP_377931844.1">
    <property type="nucleotide sequence ID" value="NZ_JBHUMF010000002.1"/>
</dbReference>
<dbReference type="Pfam" id="PF00669">
    <property type="entry name" value="Flagellin_N"/>
    <property type="match status" value="1"/>
</dbReference>
<comment type="caution">
    <text evidence="6">The sequence shown here is derived from an EMBL/GenBank/DDBJ whole genome shotgun (WGS) entry which is preliminary data.</text>
</comment>
<keyword evidence="6" id="KW-0966">Cell projection</keyword>
<protein>
    <submittedName>
        <fullName evidence="6">Flagellar hook-associated protein FlgL</fullName>
    </submittedName>
</protein>
<dbReference type="InterPro" id="IPR013384">
    <property type="entry name" value="Flagell_FlgL"/>
</dbReference>
<dbReference type="NCBIfam" id="TIGR02550">
    <property type="entry name" value="flagell_flgL"/>
    <property type="match status" value="1"/>
</dbReference>
<gene>
    <name evidence="6" type="primary">flgL</name>
    <name evidence="6" type="ORF">ACFSUL_00945</name>
</gene>
<dbReference type="InterPro" id="IPR046358">
    <property type="entry name" value="Flagellin_C"/>
</dbReference>
<comment type="similarity">
    <text evidence="2">Belongs to the bacterial flagellin family.</text>
</comment>
<dbReference type="InterPro" id="IPR001492">
    <property type="entry name" value="Flagellin"/>
</dbReference>
<keyword evidence="6" id="KW-0969">Cilium</keyword>
<dbReference type="PANTHER" id="PTHR42792:SF1">
    <property type="entry name" value="FLAGELLAR HOOK-ASSOCIATED PROTEIN 3"/>
    <property type="match status" value="1"/>
</dbReference>
<dbReference type="EMBL" id="JBHUMF010000002">
    <property type="protein sequence ID" value="MFD2679310.1"/>
    <property type="molecule type" value="Genomic_DNA"/>
</dbReference>
<keyword evidence="3" id="KW-0975">Bacterial flagellum</keyword>
<evidence type="ECO:0000256" key="2">
    <source>
        <dbReference type="ARBA" id="ARBA00005709"/>
    </source>
</evidence>
<dbReference type="Pfam" id="PF00700">
    <property type="entry name" value="Flagellin_C"/>
    <property type="match status" value="1"/>
</dbReference>
<dbReference type="SUPFAM" id="SSF64518">
    <property type="entry name" value="Phase 1 flagellin"/>
    <property type="match status" value="1"/>
</dbReference>
<sequence length="292" mass="32892">MRVTQGMLASNSLRQLSNSYEKLGNYQDQLNTGKKISRPSQDPVVAMKGMYYRSNLNEVEQYQRNLSEAYLWMDNSDAGLEQANSALQRVRELIIQGKNGTNDEDGRYAIAKEIEQLKQDLVETANTQVAGRYIFNGTEVDNAPVTDGNPPTVNLNTEDYMVQVSAGVDIKTNINPENVFNQGLFDTLQNVVQGFDGNYDSAQMDQYLEDIDNRLDTLQAERSEIGARYNRLEMIDNRLGKTEVMANKIISDNEDADMEKVITDLTIQESIHRAALSVGAKIIQPTLMDFLR</sequence>
<evidence type="ECO:0000256" key="1">
    <source>
        <dbReference type="ARBA" id="ARBA00004365"/>
    </source>
</evidence>
<evidence type="ECO:0000256" key="3">
    <source>
        <dbReference type="ARBA" id="ARBA00023143"/>
    </source>
</evidence>
<evidence type="ECO:0000259" key="4">
    <source>
        <dbReference type="Pfam" id="PF00669"/>
    </source>
</evidence>